<dbReference type="InterPro" id="IPR000242">
    <property type="entry name" value="PTP_cat"/>
</dbReference>
<feature type="non-terminal residue" evidence="4">
    <location>
        <position position="375"/>
    </location>
</feature>
<dbReference type="FunFam" id="3.90.190.10:FF:000226">
    <property type="entry name" value="Riok-3"/>
    <property type="match status" value="1"/>
</dbReference>
<name>A0AAN5CFB5_9BILA</name>
<dbReference type="CDD" id="cd00047">
    <property type="entry name" value="PTPc"/>
    <property type="match status" value="1"/>
</dbReference>
<dbReference type="SMART" id="SM00194">
    <property type="entry name" value="PTPc"/>
    <property type="match status" value="1"/>
</dbReference>
<feature type="compositionally biased region" description="Basic and acidic residues" evidence="1">
    <location>
        <begin position="359"/>
        <end position="369"/>
    </location>
</feature>
<dbReference type="SMART" id="SM00404">
    <property type="entry name" value="PTPc_motif"/>
    <property type="match status" value="1"/>
</dbReference>
<dbReference type="Proteomes" id="UP001328107">
    <property type="component" value="Unassembled WGS sequence"/>
</dbReference>
<dbReference type="InterPro" id="IPR052782">
    <property type="entry name" value="Oocyte-zygote_transition_reg"/>
</dbReference>
<dbReference type="SUPFAM" id="SSF52799">
    <property type="entry name" value="(Phosphotyrosine protein) phosphatases II"/>
    <property type="match status" value="1"/>
</dbReference>
<feature type="non-terminal residue" evidence="4">
    <location>
        <position position="1"/>
    </location>
</feature>
<evidence type="ECO:0000259" key="3">
    <source>
        <dbReference type="PROSITE" id="PS50056"/>
    </source>
</evidence>
<dbReference type="Gene3D" id="3.90.190.10">
    <property type="entry name" value="Protein tyrosine phosphatase superfamily"/>
    <property type="match status" value="1"/>
</dbReference>
<feature type="domain" description="Tyrosine specific protein phosphatases" evidence="3">
    <location>
        <begin position="246"/>
        <end position="315"/>
    </location>
</feature>
<gene>
    <name evidence="4" type="ORF">PMAYCL1PPCAC_11852</name>
</gene>
<dbReference type="EMBL" id="BTRK01000003">
    <property type="protein sequence ID" value="GMR41657.1"/>
    <property type="molecule type" value="Genomic_DNA"/>
</dbReference>
<dbReference type="InterPro" id="IPR003595">
    <property type="entry name" value="Tyr_Pase_cat"/>
</dbReference>
<sequence>EAIKKREKPSGGKTEAARRKKSIGRRGKEGDGTAKKEEKKLSEEAQKNNKIAWGKKVHDINCKKLSKEFNDKMKRFVASGVTLEACKTDANQLKCRYADVLCVDQTRVTLKNRKGDDDFIHANWVGSPATGATKYICTQAPLKETTEDFWHMCFTEKASLILMLCNYSEGSDVEKCSHYFPEKPKDKMKFGPYTVTMKEKLSEPEIEDTDFSNMEIKCKDDTVKLKHCFMRYWVDNCAPVDTEPILKLWRWVRQYHNERPVVVHCSAGVGRTGAFVGIELASHRIASNPDIPMLDIVKELRKQRYQSIQSHVQFLYLHYLVLDFFVQEKIIEAYKESKFVNEYRKHTTKRTARGKQGGKKKDDPPKAQDSDVENP</sequence>
<dbReference type="Pfam" id="PF00102">
    <property type="entry name" value="Y_phosphatase"/>
    <property type="match status" value="1"/>
</dbReference>
<feature type="region of interest" description="Disordered" evidence="1">
    <location>
        <begin position="1"/>
        <end position="45"/>
    </location>
</feature>
<dbReference type="PANTHER" id="PTHR46163:SF10">
    <property type="entry name" value="PROTEIN-TYROSINE PHOSPHATASE-RELATED"/>
    <property type="match status" value="1"/>
</dbReference>
<comment type="caution">
    <text evidence="4">The sequence shown here is derived from an EMBL/GenBank/DDBJ whole genome shotgun (WGS) entry which is preliminary data.</text>
</comment>
<dbReference type="PANTHER" id="PTHR46163">
    <property type="entry name" value="TYROSINE-PROTEIN PHOSPHATASE-RELATED"/>
    <property type="match status" value="1"/>
</dbReference>
<protein>
    <recommendedName>
        <fullName evidence="6">Tyrosine phosphatase</fullName>
    </recommendedName>
</protein>
<feature type="domain" description="Tyrosine-protein phosphatase" evidence="2">
    <location>
        <begin position="65"/>
        <end position="324"/>
    </location>
</feature>
<feature type="region of interest" description="Disordered" evidence="1">
    <location>
        <begin position="344"/>
        <end position="375"/>
    </location>
</feature>
<proteinExistence type="predicted"/>
<dbReference type="PRINTS" id="PR00700">
    <property type="entry name" value="PRTYPHPHTASE"/>
</dbReference>
<keyword evidence="5" id="KW-1185">Reference proteome</keyword>
<dbReference type="PROSITE" id="PS00383">
    <property type="entry name" value="TYR_PHOSPHATASE_1"/>
    <property type="match status" value="1"/>
</dbReference>
<organism evidence="4 5">
    <name type="scientific">Pristionchus mayeri</name>
    <dbReference type="NCBI Taxonomy" id="1317129"/>
    <lineage>
        <taxon>Eukaryota</taxon>
        <taxon>Metazoa</taxon>
        <taxon>Ecdysozoa</taxon>
        <taxon>Nematoda</taxon>
        <taxon>Chromadorea</taxon>
        <taxon>Rhabditida</taxon>
        <taxon>Rhabditina</taxon>
        <taxon>Diplogasteromorpha</taxon>
        <taxon>Diplogasteroidea</taxon>
        <taxon>Neodiplogasteridae</taxon>
        <taxon>Pristionchus</taxon>
    </lineage>
</organism>
<evidence type="ECO:0000256" key="1">
    <source>
        <dbReference type="SAM" id="MobiDB-lite"/>
    </source>
</evidence>
<evidence type="ECO:0008006" key="6">
    <source>
        <dbReference type="Google" id="ProtNLM"/>
    </source>
</evidence>
<evidence type="ECO:0000313" key="4">
    <source>
        <dbReference type="EMBL" id="GMR41657.1"/>
    </source>
</evidence>
<dbReference type="PROSITE" id="PS50055">
    <property type="entry name" value="TYR_PHOSPHATASE_PTP"/>
    <property type="match status" value="1"/>
</dbReference>
<dbReference type="InterPro" id="IPR029021">
    <property type="entry name" value="Prot-tyrosine_phosphatase-like"/>
</dbReference>
<feature type="compositionally biased region" description="Basic and acidic residues" evidence="1">
    <location>
        <begin position="1"/>
        <end position="10"/>
    </location>
</feature>
<evidence type="ECO:0000259" key="2">
    <source>
        <dbReference type="PROSITE" id="PS50055"/>
    </source>
</evidence>
<accession>A0AAN5CFB5</accession>
<dbReference type="PROSITE" id="PS50056">
    <property type="entry name" value="TYR_PHOSPHATASE_2"/>
    <property type="match status" value="1"/>
</dbReference>
<dbReference type="GO" id="GO:0004725">
    <property type="term" value="F:protein tyrosine phosphatase activity"/>
    <property type="evidence" value="ECO:0007669"/>
    <property type="project" value="InterPro"/>
</dbReference>
<feature type="compositionally biased region" description="Basic and acidic residues" evidence="1">
    <location>
        <begin position="26"/>
        <end position="45"/>
    </location>
</feature>
<dbReference type="AlphaFoldDB" id="A0AAN5CFB5"/>
<feature type="compositionally biased region" description="Basic residues" evidence="1">
    <location>
        <begin position="346"/>
        <end position="358"/>
    </location>
</feature>
<evidence type="ECO:0000313" key="5">
    <source>
        <dbReference type="Proteomes" id="UP001328107"/>
    </source>
</evidence>
<dbReference type="InterPro" id="IPR000387">
    <property type="entry name" value="Tyr_Pase_dom"/>
</dbReference>
<reference evidence="5" key="1">
    <citation type="submission" date="2022-10" db="EMBL/GenBank/DDBJ databases">
        <title>Genome assembly of Pristionchus species.</title>
        <authorList>
            <person name="Yoshida K."/>
            <person name="Sommer R.J."/>
        </authorList>
    </citation>
    <scope>NUCLEOTIDE SEQUENCE [LARGE SCALE GENOMIC DNA]</scope>
    <source>
        <strain evidence="5">RS5460</strain>
    </source>
</reference>
<dbReference type="InterPro" id="IPR016130">
    <property type="entry name" value="Tyr_Pase_AS"/>
</dbReference>